<gene>
    <name evidence="9" type="ORF">TIFTF001_038092</name>
</gene>
<comment type="subcellular location">
    <subcellularLocation>
        <location evidence="1 7">Nucleus</location>
    </subcellularLocation>
</comment>
<dbReference type="AlphaFoldDB" id="A0AA88E9Z5"/>
<accession>A0AA88E9Z5</accession>
<protein>
    <recommendedName>
        <fullName evidence="7">Pre-mRNA-splicing factor SLU7</fullName>
    </recommendedName>
</protein>
<keyword evidence="6 7" id="KW-0539">Nucleus</keyword>
<comment type="caution">
    <text evidence="9">The sequence shown here is derived from an EMBL/GenBank/DDBJ whole genome shotgun (WGS) entry which is preliminary data.</text>
</comment>
<evidence type="ECO:0000313" key="10">
    <source>
        <dbReference type="Proteomes" id="UP001187192"/>
    </source>
</evidence>
<organism evidence="9 10">
    <name type="scientific">Ficus carica</name>
    <name type="common">Common fig</name>
    <dbReference type="NCBI Taxonomy" id="3494"/>
    <lineage>
        <taxon>Eukaryota</taxon>
        <taxon>Viridiplantae</taxon>
        <taxon>Streptophyta</taxon>
        <taxon>Embryophyta</taxon>
        <taxon>Tracheophyta</taxon>
        <taxon>Spermatophyta</taxon>
        <taxon>Magnoliopsida</taxon>
        <taxon>eudicotyledons</taxon>
        <taxon>Gunneridae</taxon>
        <taxon>Pentapetalae</taxon>
        <taxon>rosids</taxon>
        <taxon>fabids</taxon>
        <taxon>Rosales</taxon>
        <taxon>Moraceae</taxon>
        <taxon>Ficeae</taxon>
        <taxon>Ficus</taxon>
    </lineage>
</organism>
<keyword evidence="4 7" id="KW-0747">Spliceosome</keyword>
<feature type="region of interest" description="Disordered" evidence="8">
    <location>
        <begin position="56"/>
        <end position="85"/>
    </location>
</feature>
<comment type="function">
    <text evidence="7">Involved in pre-mRNA splicing.</text>
</comment>
<dbReference type="EMBL" id="BTGU01000755">
    <property type="protein sequence ID" value="GMN69040.1"/>
    <property type="molecule type" value="Genomic_DNA"/>
</dbReference>
<evidence type="ECO:0000256" key="7">
    <source>
        <dbReference type="RuleBase" id="RU367071"/>
    </source>
</evidence>
<evidence type="ECO:0000256" key="8">
    <source>
        <dbReference type="SAM" id="MobiDB-lite"/>
    </source>
</evidence>
<comment type="similarity">
    <text evidence="2 7">Belongs to the SLU7 family.</text>
</comment>
<dbReference type="GO" id="GO:0000398">
    <property type="term" value="P:mRNA splicing, via spliceosome"/>
    <property type="evidence" value="ECO:0007669"/>
    <property type="project" value="UniProtKB-UniRule"/>
</dbReference>
<dbReference type="PANTHER" id="PTHR12942">
    <property type="entry name" value="STEP II SPLICING FACTOR SLU7"/>
    <property type="match status" value="1"/>
</dbReference>
<evidence type="ECO:0000256" key="4">
    <source>
        <dbReference type="ARBA" id="ARBA00022728"/>
    </source>
</evidence>
<evidence type="ECO:0000256" key="5">
    <source>
        <dbReference type="ARBA" id="ARBA00023187"/>
    </source>
</evidence>
<dbReference type="GO" id="GO:0030628">
    <property type="term" value="F:pre-mRNA 3'-splice site binding"/>
    <property type="evidence" value="ECO:0007669"/>
    <property type="project" value="UniProtKB-UniRule"/>
</dbReference>
<evidence type="ECO:0000256" key="1">
    <source>
        <dbReference type="ARBA" id="ARBA00004123"/>
    </source>
</evidence>
<dbReference type="GO" id="GO:0005681">
    <property type="term" value="C:spliceosomal complex"/>
    <property type="evidence" value="ECO:0007669"/>
    <property type="project" value="UniProtKB-UniRule"/>
</dbReference>
<keyword evidence="5 7" id="KW-0508">mRNA splicing</keyword>
<evidence type="ECO:0000256" key="2">
    <source>
        <dbReference type="ARBA" id="ARBA00007203"/>
    </source>
</evidence>
<reference evidence="9" key="1">
    <citation type="submission" date="2023-07" db="EMBL/GenBank/DDBJ databases">
        <title>draft genome sequence of fig (Ficus carica).</title>
        <authorList>
            <person name="Takahashi T."/>
            <person name="Nishimura K."/>
        </authorList>
    </citation>
    <scope>NUCLEOTIDE SEQUENCE</scope>
</reference>
<sequence length="85" mass="9883">MVAFKSREDLRKQRELEEARKAGLVPAEIDEGGKEINPHIPQYMYIKPLFDISGSERHSLKHRRKRKSGPDNTNSWYDRGAKCNT</sequence>
<dbReference type="InterPro" id="IPR039974">
    <property type="entry name" value="Splicing_factor_SLU7"/>
</dbReference>
<dbReference type="Proteomes" id="UP001187192">
    <property type="component" value="Unassembled WGS sequence"/>
</dbReference>
<proteinExistence type="inferred from homology"/>
<keyword evidence="10" id="KW-1185">Reference proteome</keyword>
<evidence type="ECO:0000313" key="9">
    <source>
        <dbReference type="EMBL" id="GMN69040.1"/>
    </source>
</evidence>
<evidence type="ECO:0000256" key="6">
    <source>
        <dbReference type="ARBA" id="ARBA00023242"/>
    </source>
</evidence>
<evidence type="ECO:0000256" key="3">
    <source>
        <dbReference type="ARBA" id="ARBA00022664"/>
    </source>
</evidence>
<keyword evidence="3 7" id="KW-0507">mRNA processing</keyword>
<name>A0AA88E9Z5_FICCA</name>
<dbReference type="PANTHER" id="PTHR12942:SF2">
    <property type="entry name" value="PRE-MRNA-SPLICING FACTOR SLU7"/>
    <property type="match status" value="1"/>
</dbReference>
<comment type="subunit">
    <text evidence="7">Associated with the spliceosome.</text>
</comment>
<feature type="region of interest" description="Disordered" evidence="8">
    <location>
        <begin position="1"/>
        <end position="20"/>
    </location>
</feature>